<dbReference type="EMBL" id="MN739485">
    <property type="protein sequence ID" value="QHT07707.1"/>
    <property type="molecule type" value="Genomic_DNA"/>
</dbReference>
<dbReference type="AlphaFoldDB" id="A0A6C0CTZ3"/>
<keyword evidence="2 5" id="KW-0812">Transmembrane</keyword>
<keyword evidence="4 5" id="KW-0472">Membrane</keyword>
<feature type="transmembrane region" description="Helical" evidence="5">
    <location>
        <begin position="89"/>
        <end position="107"/>
    </location>
</feature>
<protein>
    <submittedName>
        <fullName evidence="6">Uncharacterized protein</fullName>
    </submittedName>
</protein>
<evidence type="ECO:0000256" key="1">
    <source>
        <dbReference type="ARBA" id="ARBA00004141"/>
    </source>
</evidence>
<dbReference type="InterPro" id="IPR006214">
    <property type="entry name" value="Bax_inhibitor_1-related"/>
</dbReference>
<reference evidence="6" key="1">
    <citation type="journal article" date="2020" name="Nature">
        <title>Giant virus diversity and host interactions through global metagenomics.</title>
        <authorList>
            <person name="Schulz F."/>
            <person name="Roux S."/>
            <person name="Paez-Espino D."/>
            <person name="Jungbluth S."/>
            <person name="Walsh D.A."/>
            <person name="Denef V.J."/>
            <person name="McMahon K.D."/>
            <person name="Konstantinidis K.T."/>
            <person name="Eloe-Fadrosh E.A."/>
            <person name="Kyrpides N.C."/>
            <person name="Woyke T."/>
        </authorList>
    </citation>
    <scope>NUCLEOTIDE SEQUENCE</scope>
    <source>
        <strain evidence="6">GVMAG-M-3300021964-36</strain>
    </source>
</reference>
<comment type="subcellular location">
    <subcellularLocation>
        <location evidence="1">Membrane</location>
        <topology evidence="1">Multi-pass membrane protein</topology>
    </subcellularLocation>
</comment>
<dbReference type="GO" id="GO:0016020">
    <property type="term" value="C:membrane"/>
    <property type="evidence" value="ECO:0007669"/>
    <property type="project" value="UniProtKB-SubCell"/>
</dbReference>
<accession>A0A6C0CTZ3</accession>
<organism evidence="6">
    <name type="scientific">viral metagenome</name>
    <dbReference type="NCBI Taxonomy" id="1070528"/>
    <lineage>
        <taxon>unclassified sequences</taxon>
        <taxon>metagenomes</taxon>
        <taxon>organismal metagenomes</taxon>
    </lineage>
</organism>
<keyword evidence="3 5" id="KW-1133">Transmembrane helix</keyword>
<evidence type="ECO:0000256" key="3">
    <source>
        <dbReference type="ARBA" id="ARBA00022989"/>
    </source>
</evidence>
<feature type="transmembrane region" description="Helical" evidence="5">
    <location>
        <begin position="146"/>
        <end position="165"/>
    </location>
</feature>
<proteinExistence type="predicted"/>
<sequence length="203" mass="23834">MNNFFLKTLLHLGFQLTLTGFTANNMRNEKISYKWLWFIVMIGLLFAMQFTQIPLPIRFIMFCMFSVINGFILSVFLKFASAKDIASAIFYTVFIFVTMVLVGFFILKYNVNITPLMLLVSIYSITMLIVYLYMIFFTVEQKTRQYVKLASIALFSLYIIVDTYLNFNKEYDGDLVISTLDYYTDIMAIFKNILSYFSNDEMI</sequence>
<name>A0A6C0CTZ3_9ZZZZ</name>
<feature type="transmembrane region" description="Helical" evidence="5">
    <location>
        <begin position="59"/>
        <end position="77"/>
    </location>
</feature>
<evidence type="ECO:0000256" key="5">
    <source>
        <dbReference type="SAM" id="Phobius"/>
    </source>
</evidence>
<evidence type="ECO:0000256" key="4">
    <source>
        <dbReference type="ARBA" id="ARBA00023136"/>
    </source>
</evidence>
<evidence type="ECO:0000313" key="6">
    <source>
        <dbReference type="EMBL" id="QHT07707.1"/>
    </source>
</evidence>
<feature type="transmembrane region" description="Helical" evidence="5">
    <location>
        <begin position="113"/>
        <end position="134"/>
    </location>
</feature>
<dbReference type="Pfam" id="PF01027">
    <property type="entry name" value="Bax1-I"/>
    <property type="match status" value="1"/>
</dbReference>
<evidence type="ECO:0000256" key="2">
    <source>
        <dbReference type="ARBA" id="ARBA00022692"/>
    </source>
</evidence>
<feature type="transmembrane region" description="Helical" evidence="5">
    <location>
        <begin position="35"/>
        <end position="53"/>
    </location>
</feature>